<feature type="compositionally biased region" description="Basic and acidic residues" evidence="17">
    <location>
        <begin position="13"/>
        <end position="29"/>
    </location>
</feature>
<dbReference type="EMBL" id="QQNA01000166">
    <property type="protein sequence ID" value="RDG36287.1"/>
    <property type="molecule type" value="Genomic_DNA"/>
</dbReference>
<dbReference type="GO" id="GO:0008115">
    <property type="term" value="F:sarcosine oxidase activity"/>
    <property type="evidence" value="ECO:0007669"/>
    <property type="project" value="InterPro"/>
</dbReference>
<keyword evidence="4" id="KW-0963">Cytoplasm</keyword>
<dbReference type="RefSeq" id="WP_114625346.1">
    <property type="nucleotide sequence ID" value="NZ_QQNA01000166.1"/>
</dbReference>
<keyword evidence="5" id="KW-0285">Flavoprotein</keyword>
<accession>A0A370B353</accession>
<evidence type="ECO:0000256" key="14">
    <source>
        <dbReference type="ARBA" id="ARBA00044295"/>
    </source>
</evidence>
<keyword evidence="20" id="KW-1185">Reference proteome</keyword>
<dbReference type="PANTHER" id="PTHR13847:SF287">
    <property type="entry name" value="FAD-DEPENDENT OXIDOREDUCTASE DOMAIN-CONTAINING PROTEIN 1"/>
    <property type="match status" value="1"/>
</dbReference>
<evidence type="ECO:0000256" key="7">
    <source>
        <dbReference type="ARBA" id="ARBA00022741"/>
    </source>
</evidence>
<evidence type="ECO:0000313" key="19">
    <source>
        <dbReference type="EMBL" id="RDG36287.1"/>
    </source>
</evidence>
<evidence type="ECO:0000256" key="2">
    <source>
        <dbReference type="ARBA" id="ARBA00001974"/>
    </source>
</evidence>
<dbReference type="InterPro" id="IPR006076">
    <property type="entry name" value="FAD-dep_OxRdtase"/>
</dbReference>
<organism evidence="19 20">
    <name type="scientific">Streptomyces corynorhini</name>
    <dbReference type="NCBI Taxonomy" id="2282652"/>
    <lineage>
        <taxon>Bacteria</taxon>
        <taxon>Bacillati</taxon>
        <taxon>Actinomycetota</taxon>
        <taxon>Actinomycetes</taxon>
        <taxon>Kitasatosporales</taxon>
        <taxon>Streptomycetaceae</taxon>
        <taxon>Streptomyces</taxon>
    </lineage>
</organism>
<dbReference type="Proteomes" id="UP000253741">
    <property type="component" value="Unassembled WGS sequence"/>
</dbReference>
<evidence type="ECO:0000256" key="1">
    <source>
        <dbReference type="ARBA" id="ARBA00001917"/>
    </source>
</evidence>
<reference evidence="19 20" key="1">
    <citation type="submission" date="2018-07" db="EMBL/GenBank/DDBJ databases">
        <title>Streptomyces species from bats.</title>
        <authorList>
            <person name="Dunlap C."/>
        </authorList>
    </citation>
    <scope>NUCLEOTIDE SEQUENCE [LARGE SCALE GENOMIC DNA]</scope>
    <source>
        <strain evidence="19 20">AC230</strain>
    </source>
</reference>
<gene>
    <name evidence="19" type="ORF">DVH02_20800</name>
</gene>
<evidence type="ECO:0000256" key="13">
    <source>
        <dbReference type="ARBA" id="ARBA00044216"/>
    </source>
</evidence>
<dbReference type="Gene3D" id="3.30.9.10">
    <property type="entry name" value="D-Amino Acid Oxidase, subunit A, domain 2"/>
    <property type="match status" value="1"/>
</dbReference>
<comment type="catalytic activity">
    <reaction evidence="15">
        <text>sarcosine + O2 + H2O = formaldehyde + glycine + H2O2</text>
        <dbReference type="Rhea" id="RHEA:13313"/>
        <dbReference type="ChEBI" id="CHEBI:15377"/>
        <dbReference type="ChEBI" id="CHEBI:15379"/>
        <dbReference type="ChEBI" id="CHEBI:16240"/>
        <dbReference type="ChEBI" id="CHEBI:16842"/>
        <dbReference type="ChEBI" id="CHEBI:57305"/>
        <dbReference type="ChEBI" id="CHEBI:57433"/>
    </reaction>
</comment>
<dbReference type="EC" id="1.5.3.24" evidence="11"/>
<dbReference type="GO" id="GO:0046653">
    <property type="term" value="P:tetrahydrofolate metabolic process"/>
    <property type="evidence" value="ECO:0007669"/>
    <property type="project" value="InterPro"/>
</dbReference>
<evidence type="ECO:0000259" key="18">
    <source>
        <dbReference type="PROSITE" id="PS50206"/>
    </source>
</evidence>
<dbReference type="InterPro" id="IPR006278">
    <property type="entry name" value="SoxB"/>
</dbReference>
<evidence type="ECO:0000256" key="17">
    <source>
        <dbReference type="SAM" id="MobiDB-lite"/>
    </source>
</evidence>
<keyword evidence="6" id="KW-0288">FMN</keyword>
<keyword evidence="9" id="KW-0560">Oxidoreductase</keyword>
<dbReference type="InterPro" id="IPR036188">
    <property type="entry name" value="FAD/NAD-bd_sf"/>
</dbReference>
<evidence type="ECO:0000256" key="8">
    <source>
        <dbReference type="ARBA" id="ARBA00022827"/>
    </source>
</evidence>
<keyword evidence="8" id="KW-0274">FAD</keyword>
<keyword evidence="7" id="KW-0547">Nucleotide-binding</keyword>
<evidence type="ECO:0000256" key="3">
    <source>
        <dbReference type="ARBA" id="ARBA00004496"/>
    </source>
</evidence>
<protein>
    <recommendedName>
        <fullName evidence="12">Sarcosine oxidase subunit beta</fullName>
        <ecNumber evidence="11">1.5.3.24</ecNumber>
    </recommendedName>
    <alternativeName>
        <fullName evidence="13">Sarcosine oxidase (5,10-methylenetetrahydrofolate-forming) subunit beta</fullName>
    </alternativeName>
    <alternativeName>
        <fullName evidence="14">Tetrameric sarcosine oxidase subunit beta</fullName>
    </alternativeName>
</protein>
<dbReference type="Pfam" id="PF01266">
    <property type="entry name" value="DAO"/>
    <property type="match status" value="1"/>
</dbReference>
<dbReference type="InterPro" id="IPR001763">
    <property type="entry name" value="Rhodanese-like_dom"/>
</dbReference>
<dbReference type="SUPFAM" id="SSF54373">
    <property type="entry name" value="FAD-linked reductases, C-terminal domain"/>
    <property type="match status" value="1"/>
</dbReference>
<evidence type="ECO:0000256" key="16">
    <source>
        <dbReference type="ARBA" id="ARBA00048917"/>
    </source>
</evidence>
<comment type="cofactor">
    <cofactor evidence="1">
        <name>FMN</name>
        <dbReference type="ChEBI" id="CHEBI:58210"/>
    </cofactor>
</comment>
<dbReference type="PROSITE" id="PS50206">
    <property type="entry name" value="RHODANESE_3"/>
    <property type="match status" value="1"/>
</dbReference>
<comment type="caution">
    <text evidence="19">The sequence shown here is derived from an EMBL/GenBank/DDBJ whole genome shotgun (WGS) entry which is preliminary data.</text>
</comment>
<dbReference type="NCBIfam" id="TIGR01373">
    <property type="entry name" value="soxB"/>
    <property type="match status" value="1"/>
</dbReference>
<evidence type="ECO:0000256" key="5">
    <source>
        <dbReference type="ARBA" id="ARBA00022630"/>
    </source>
</evidence>
<dbReference type="GO" id="GO:0005737">
    <property type="term" value="C:cytoplasm"/>
    <property type="evidence" value="ECO:0007669"/>
    <property type="project" value="UniProtKB-SubCell"/>
</dbReference>
<dbReference type="SUPFAM" id="SSF51905">
    <property type="entry name" value="FAD/NAD(P)-binding domain"/>
    <property type="match status" value="1"/>
</dbReference>
<comment type="subcellular location">
    <subcellularLocation>
        <location evidence="3">Cytoplasm</location>
    </subcellularLocation>
</comment>
<evidence type="ECO:0000313" key="20">
    <source>
        <dbReference type="Proteomes" id="UP000253741"/>
    </source>
</evidence>
<comment type="similarity">
    <text evidence="10">Belongs to the SoxB family.</text>
</comment>
<evidence type="ECO:0000256" key="6">
    <source>
        <dbReference type="ARBA" id="ARBA00022643"/>
    </source>
</evidence>
<evidence type="ECO:0000256" key="12">
    <source>
        <dbReference type="ARBA" id="ARBA00044150"/>
    </source>
</evidence>
<evidence type="ECO:0000256" key="15">
    <source>
        <dbReference type="ARBA" id="ARBA00047316"/>
    </source>
</evidence>
<comment type="cofactor">
    <cofactor evidence="2">
        <name>FAD</name>
        <dbReference type="ChEBI" id="CHEBI:57692"/>
    </cofactor>
</comment>
<comment type="catalytic activity">
    <reaction evidence="16">
        <text>sarcosine + (6S)-5,6,7,8-tetrahydrofolate + O2 = (6R)-5,10-methylene-5,6,7,8-tetrahydrofolate + glycine + H2O2</text>
        <dbReference type="Rhea" id="RHEA:70455"/>
        <dbReference type="ChEBI" id="CHEBI:15379"/>
        <dbReference type="ChEBI" id="CHEBI:15636"/>
        <dbReference type="ChEBI" id="CHEBI:16240"/>
        <dbReference type="ChEBI" id="CHEBI:57305"/>
        <dbReference type="ChEBI" id="CHEBI:57433"/>
        <dbReference type="ChEBI" id="CHEBI:57453"/>
        <dbReference type="EC" id="1.5.3.24"/>
    </reaction>
</comment>
<evidence type="ECO:0000256" key="10">
    <source>
        <dbReference type="ARBA" id="ARBA00043973"/>
    </source>
</evidence>
<feature type="domain" description="Rhodanese" evidence="18">
    <location>
        <begin position="37"/>
        <end position="81"/>
    </location>
</feature>
<dbReference type="PANTHER" id="PTHR13847">
    <property type="entry name" value="SARCOSINE DEHYDROGENASE-RELATED"/>
    <property type="match status" value="1"/>
</dbReference>
<evidence type="ECO:0000256" key="11">
    <source>
        <dbReference type="ARBA" id="ARBA00044044"/>
    </source>
</evidence>
<feature type="region of interest" description="Disordered" evidence="17">
    <location>
        <begin position="1"/>
        <end position="29"/>
    </location>
</feature>
<dbReference type="GO" id="GO:0000166">
    <property type="term" value="F:nucleotide binding"/>
    <property type="evidence" value="ECO:0007669"/>
    <property type="project" value="UniProtKB-KW"/>
</dbReference>
<evidence type="ECO:0000256" key="9">
    <source>
        <dbReference type="ARBA" id="ARBA00023002"/>
    </source>
</evidence>
<dbReference type="AlphaFoldDB" id="A0A370B353"/>
<proteinExistence type="inferred from homology"/>
<sequence length="418" mass="44840">MAANGPPGRREHRGPGELPEHPAHLWRNPEPRSSYDIVIVGGGGHGLATAYYLARNHGITNVAVLEKGWLAGGNMARNTTIIRSNYLWAESAALYDYALDLWEGLPDELGYDFLFSRRGVLNLAHTLQDVREGVRRVGANRLSGVDAVWLGPEETAEVCPILNVSRDSRYPVLGATYQPRAGIAKHDHVAWALARGADELGVDLIQNCEVTGFLKDGERVVGVETTRGRIHTGRVGLSAAGHSGVLAERAGFRLPVRSHPLQALVSELHEPVHPTVVMSNHVHVYVSQAHKGELVMGAGVDAYNGYGQRGGFHIIEQQMAAAVELFPVFARAHVLRTWGGIVDVTPDASPIVSATPVENLYVNCGWGTGGFKATPAAGLTFAHTIATGNPHPLNAPYSLDRFVTGALIDEHGAAAVAH</sequence>
<evidence type="ECO:0000256" key="4">
    <source>
        <dbReference type="ARBA" id="ARBA00022490"/>
    </source>
</evidence>
<dbReference type="Gene3D" id="3.50.50.60">
    <property type="entry name" value="FAD/NAD(P)-binding domain"/>
    <property type="match status" value="1"/>
</dbReference>
<dbReference type="OrthoDB" id="9805852at2"/>
<name>A0A370B353_9ACTN</name>